<reference evidence="10" key="2">
    <citation type="submission" date="2022-10" db="EMBL/GenBank/DDBJ databases">
        <authorList>
            <consortium name="ENA_rothamsted_submissions"/>
            <consortium name="culmorum"/>
            <person name="King R."/>
        </authorList>
    </citation>
    <scope>NUCLEOTIDE SEQUENCE</scope>
</reference>
<proteinExistence type="inferred from homology"/>
<dbReference type="PROSITE" id="PS00134">
    <property type="entry name" value="TRYPSIN_HIS"/>
    <property type="match status" value="2"/>
</dbReference>
<name>A0A9N9S8L5_PHACE</name>
<gene>
    <name evidence="10" type="ORF">PHAECO_LOCUS2037</name>
</gene>
<dbReference type="GO" id="GO:0004252">
    <property type="term" value="F:serine-type endopeptidase activity"/>
    <property type="evidence" value="ECO:0007669"/>
    <property type="project" value="InterPro"/>
</dbReference>
<dbReference type="AlphaFoldDB" id="A0A9N9S8L5"/>
<evidence type="ECO:0000259" key="9">
    <source>
        <dbReference type="PROSITE" id="PS50240"/>
    </source>
</evidence>
<dbReference type="PROSITE" id="PS00135">
    <property type="entry name" value="TRYPSIN_SER"/>
    <property type="match status" value="2"/>
</dbReference>
<dbReference type="FunFam" id="2.40.10.10:FF:000068">
    <property type="entry name" value="transmembrane protease serine 2"/>
    <property type="match status" value="1"/>
</dbReference>
<feature type="domain" description="Peptidase S1" evidence="9">
    <location>
        <begin position="288"/>
        <end position="460"/>
    </location>
</feature>
<keyword evidence="4 7" id="KW-0378">Hydrolase</keyword>
<evidence type="ECO:0000256" key="8">
    <source>
        <dbReference type="SAM" id="SignalP"/>
    </source>
</evidence>
<dbReference type="PANTHER" id="PTHR24276:SF91">
    <property type="entry name" value="AT26814P-RELATED"/>
    <property type="match status" value="1"/>
</dbReference>
<evidence type="ECO:0000256" key="7">
    <source>
        <dbReference type="RuleBase" id="RU363034"/>
    </source>
</evidence>
<dbReference type="GO" id="GO:0005576">
    <property type="term" value="C:extracellular region"/>
    <property type="evidence" value="ECO:0007669"/>
    <property type="project" value="UniProtKB-SubCell"/>
</dbReference>
<dbReference type="PANTHER" id="PTHR24276">
    <property type="entry name" value="POLYSERASE-RELATED"/>
    <property type="match status" value="1"/>
</dbReference>
<dbReference type="Proteomes" id="UP001153737">
    <property type="component" value="Chromosome 10"/>
</dbReference>
<keyword evidence="3 7" id="KW-0645">Protease</keyword>
<accession>A0A9N9S8L5</accession>
<dbReference type="InterPro" id="IPR033116">
    <property type="entry name" value="TRYPSIN_SER"/>
</dbReference>
<keyword evidence="11" id="KW-1185">Reference proteome</keyword>
<evidence type="ECO:0000256" key="2">
    <source>
        <dbReference type="ARBA" id="ARBA00007664"/>
    </source>
</evidence>
<dbReference type="OrthoDB" id="10063829at2759"/>
<evidence type="ECO:0000313" key="11">
    <source>
        <dbReference type="Proteomes" id="UP001153737"/>
    </source>
</evidence>
<evidence type="ECO:0000313" key="10">
    <source>
        <dbReference type="EMBL" id="CAG9814026.1"/>
    </source>
</evidence>
<feature type="signal peptide" evidence="8">
    <location>
        <begin position="1"/>
        <end position="16"/>
    </location>
</feature>
<keyword evidence="6" id="KW-1015">Disulfide bond</keyword>
<dbReference type="PRINTS" id="PR00722">
    <property type="entry name" value="CHYMOTRYPSIN"/>
</dbReference>
<dbReference type="SMART" id="SM00020">
    <property type="entry name" value="Tryp_SPc"/>
    <property type="match status" value="2"/>
</dbReference>
<dbReference type="Gene3D" id="2.40.10.10">
    <property type="entry name" value="Trypsin-like serine proteases"/>
    <property type="match status" value="4"/>
</dbReference>
<keyword evidence="8" id="KW-0732">Signal</keyword>
<dbReference type="InterPro" id="IPR050430">
    <property type="entry name" value="Peptidase_S1"/>
</dbReference>
<feature type="chain" id="PRO_5040279783" description="Peptidase S1 domain-containing protein" evidence="8">
    <location>
        <begin position="17"/>
        <end position="460"/>
    </location>
</feature>
<sequence length="460" mass="49035">MKVALVVLALFGVALAASIDISEIPEFKNIHVEPINQPEEDDTPSLQIINGQEAVPHSIPYQVYLVGKGGGSSWSCGGSLITERYVLTAAHCLQGASSILVTLGAHNLVKPAEGSLTIRGKTWVFHEKFDDRQIDNDIGVIQLDRAVTLTESIQLVRLPSLSDVGINLEGRNARVSGWGLTDGAAGSTTNVLRQVNNTIISNSVCEKSFVILKDTEVCLSSAGGRSACNGDSGGPLVIDNVQHGIVSYGGIYCSANNPSEKSEIPPFKNIYVEPINQPDEHETPSLKIINGQEVVPHSIPYQIYLVASGEGSSWSCGGSLITERYVLTAAHCLNRGDHSDILIYLFTGRNARVSGWGLTDGVSSTTTTVLRQVNNTIISNGVCGNTYEILKPTEVCLSSAGGRSACSGDSGGPLVIDNVQHGIVSYGTTYWLPVQLFILELPLTSTGYRSTQTGGHHESF</sequence>
<dbReference type="SUPFAM" id="SSF50494">
    <property type="entry name" value="Trypsin-like serine proteases"/>
    <property type="match status" value="2"/>
</dbReference>
<dbReference type="InterPro" id="IPR001254">
    <property type="entry name" value="Trypsin_dom"/>
</dbReference>
<dbReference type="CDD" id="cd00190">
    <property type="entry name" value="Tryp_SPc"/>
    <property type="match status" value="2"/>
</dbReference>
<dbReference type="InterPro" id="IPR001314">
    <property type="entry name" value="Peptidase_S1A"/>
</dbReference>
<evidence type="ECO:0000256" key="6">
    <source>
        <dbReference type="ARBA" id="ARBA00023157"/>
    </source>
</evidence>
<evidence type="ECO:0000256" key="4">
    <source>
        <dbReference type="ARBA" id="ARBA00022801"/>
    </source>
</evidence>
<protein>
    <recommendedName>
        <fullName evidence="9">Peptidase S1 domain-containing protein</fullName>
    </recommendedName>
</protein>
<comment type="subcellular location">
    <subcellularLocation>
        <location evidence="1">Secreted</location>
        <location evidence="1">Extracellular space</location>
    </subcellularLocation>
</comment>
<dbReference type="GO" id="GO:0006508">
    <property type="term" value="P:proteolysis"/>
    <property type="evidence" value="ECO:0007669"/>
    <property type="project" value="UniProtKB-KW"/>
</dbReference>
<evidence type="ECO:0000256" key="1">
    <source>
        <dbReference type="ARBA" id="ARBA00004239"/>
    </source>
</evidence>
<dbReference type="InterPro" id="IPR009003">
    <property type="entry name" value="Peptidase_S1_PA"/>
</dbReference>
<dbReference type="InterPro" id="IPR018114">
    <property type="entry name" value="TRYPSIN_HIS"/>
</dbReference>
<dbReference type="FunFam" id="2.40.10.10:FF:000036">
    <property type="entry name" value="Trypsin beta"/>
    <property type="match status" value="1"/>
</dbReference>
<comment type="similarity">
    <text evidence="2">Belongs to the peptidase S1 family.</text>
</comment>
<dbReference type="PROSITE" id="PS50240">
    <property type="entry name" value="TRYPSIN_DOM"/>
    <property type="match status" value="2"/>
</dbReference>
<organism evidence="10 11">
    <name type="scientific">Phaedon cochleariae</name>
    <name type="common">Mustard beetle</name>
    <dbReference type="NCBI Taxonomy" id="80249"/>
    <lineage>
        <taxon>Eukaryota</taxon>
        <taxon>Metazoa</taxon>
        <taxon>Ecdysozoa</taxon>
        <taxon>Arthropoda</taxon>
        <taxon>Hexapoda</taxon>
        <taxon>Insecta</taxon>
        <taxon>Pterygota</taxon>
        <taxon>Neoptera</taxon>
        <taxon>Endopterygota</taxon>
        <taxon>Coleoptera</taxon>
        <taxon>Polyphaga</taxon>
        <taxon>Cucujiformia</taxon>
        <taxon>Chrysomeloidea</taxon>
        <taxon>Chrysomelidae</taxon>
        <taxon>Chrysomelinae</taxon>
        <taxon>Chrysomelini</taxon>
        <taxon>Phaedon</taxon>
    </lineage>
</organism>
<dbReference type="EMBL" id="OU896716">
    <property type="protein sequence ID" value="CAG9814026.1"/>
    <property type="molecule type" value="Genomic_DNA"/>
</dbReference>
<keyword evidence="5 7" id="KW-0720">Serine protease</keyword>
<dbReference type="Pfam" id="PF00089">
    <property type="entry name" value="Trypsin"/>
    <property type="match status" value="3"/>
</dbReference>
<reference evidence="10" key="1">
    <citation type="submission" date="2022-01" db="EMBL/GenBank/DDBJ databases">
        <authorList>
            <person name="King R."/>
        </authorList>
    </citation>
    <scope>NUCLEOTIDE SEQUENCE</scope>
</reference>
<feature type="domain" description="Peptidase S1" evidence="9">
    <location>
        <begin position="48"/>
        <end position="280"/>
    </location>
</feature>
<evidence type="ECO:0000256" key="3">
    <source>
        <dbReference type="ARBA" id="ARBA00022670"/>
    </source>
</evidence>
<evidence type="ECO:0000256" key="5">
    <source>
        <dbReference type="ARBA" id="ARBA00022825"/>
    </source>
</evidence>
<dbReference type="InterPro" id="IPR043504">
    <property type="entry name" value="Peptidase_S1_PA_chymotrypsin"/>
</dbReference>